<dbReference type="PANTHER" id="PTHR46148">
    <property type="entry name" value="CHROMO DOMAIN-CONTAINING PROTEIN"/>
    <property type="match status" value="1"/>
</dbReference>
<protein>
    <submittedName>
        <fullName evidence="1">Receptor-like protein kinase</fullName>
    </submittedName>
</protein>
<keyword evidence="1" id="KW-0675">Receptor</keyword>
<proteinExistence type="predicted"/>
<reference evidence="2" key="1">
    <citation type="journal article" date="2019" name="Plant Biotechnol. J.">
        <title>Genome sequencing of the Australian wild diploid species Gossypium australe highlights disease resistance and delayed gland morphogenesis.</title>
        <authorList>
            <person name="Cai Y."/>
            <person name="Cai X."/>
            <person name="Wang Q."/>
            <person name="Wang P."/>
            <person name="Zhang Y."/>
            <person name="Cai C."/>
            <person name="Xu Y."/>
            <person name="Wang K."/>
            <person name="Zhou Z."/>
            <person name="Wang C."/>
            <person name="Geng S."/>
            <person name="Li B."/>
            <person name="Dong Q."/>
            <person name="Hou Y."/>
            <person name="Wang H."/>
            <person name="Ai P."/>
            <person name="Liu Z."/>
            <person name="Yi F."/>
            <person name="Sun M."/>
            <person name="An G."/>
            <person name="Cheng J."/>
            <person name="Zhang Y."/>
            <person name="Shi Q."/>
            <person name="Xie Y."/>
            <person name="Shi X."/>
            <person name="Chang Y."/>
            <person name="Huang F."/>
            <person name="Chen Y."/>
            <person name="Hong S."/>
            <person name="Mi L."/>
            <person name="Sun Q."/>
            <person name="Zhang L."/>
            <person name="Zhou B."/>
            <person name="Peng R."/>
            <person name="Zhang X."/>
            <person name="Liu F."/>
        </authorList>
    </citation>
    <scope>NUCLEOTIDE SEQUENCE [LARGE SCALE GENOMIC DNA]</scope>
    <source>
        <strain evidence="2">cv. PA1801</strain>
    </source>
</reference>
<name>A0A5B6WRK9_9ROSI</name>
<keyword evidence="2" id="KW-1185">Reference proteome</keyword>
<organism evidence="1 2">
    <name type="scientific">Gossypium australe</name>
    <dbReference type="NCBI Taxonomy" id="47621"/>
    <lineage>
        <taxon>Eukaryota</taxon>
        <taxon>Viridiplantae</taxon>
        <taxon>Streptophyta</taxon>
        <taxon>Embryophyta</taxon>
        <taxon>Tracheophyta</taxon>
        <taxon>Spermatophyta</taxon>
        <taxon>Magnoliopsida</taxon>
        <taxon>eudicotyledons</taxon>
        <taxon>Gunneridae</taxon>
        <taxon>Pentapetalae</taxon>
        <taxon>rosids</taxon>
        <taxon>malvids</taxon>
        <taxon>Malvales</taxon>
        <taxon>Malvaceae</taxon>
        <taxon>Malvoideae</taxon>
        <taxon>Gossypium</taxon>
    </lineage>
</organism>
<dbReference type="AlphaFoldDB" id="A0A5B6WRK9"/>
<comment type="caution">
    <text evidence="1">The sequence shown here is derived from an EMBL/GenBank/DDBJ whole genome shotgun (WGS) entry which is preliminary data.</text>
</comment>
<sequence length="71" mass="8358">MLIRYCPDPSHVFSKEEIEIQPDLTQKEKTVKTLACEVKELRKKLILLVKVQWCSHKIEESTWDSEETVKA</sequence>
<accession>A0A5B6WRK9</accession>
<gene>
    <name evidence="1" type="ORF">EPI10_006615</name>
</gene>
<dbReference type="GO" id="GO:0016301">
    <property type="term" value="F:kinase activity"/>
    <property type="evidence" value="ECO:0007669"/>
    <property type="project" value="UniProtKB-KW"/>
</dbReference>
<evidence type="ECO:0000313" key="1">
    <source>
        <dbReference type="EMBL" id="KAA3484539.1"/>
    </source>
</evidence>
<evidence type="ECO:0000313" key="2">
    <source>
        <dbReference type="Proteomes" id="UP000325315"/>
    </source>
</evidence>
<dbReference type="PANTHER" id="PTHR46148:SF44">
    <property type="entry name" value="GAG-POL POLYPROTEIN"/>
    <property type="match status" value="1"/>
</dbReference>
<keyword evidence="1" id="KW-0808">Transferase</keyword>
<keyword evidence="1" id="KW-0418">Kinase</keyword>
<dbReference type="OrthoDB" id="9908938at2759"/>
<dbReference type="Proteomes" id="UP000325315">
    <property type="component" value="Unassembled WGS sequence"/>
</dbReference>
<dbReference type="EMBL" id="SMMG02000002">
    <property type="protein sequence ID" value="KAA3484539.1"/>
    <property type="molecule type" value="Genomic_DNA"/>
</dbReference>